<dbReference type="GO" id="GO:0005829">
    <property type="term" value="C:cytosol"/>
    <property type="evidence" value="ECO:0007669"/>
    <property type="project" value="TreeGrafter"/>
</dbReference>
<dbReference type="GO" id="GO:0003677">
    <property type="term" value="F:DNA binding"/>
    <property type="evidence" value="ECO:0007669"/>
    <property type="project" value="InterPro"/>
</dbReference>
<gene>
    <name evidence="6" type="ORF">UFOPK2242_00456</name>
</gene>
<dbReference type="InterPro" id="IPR027785">
    <property type="entry name" value="UvrD-like_helicase_C"/>
</dbReference>
<evidence type="ECO:0000259" key="5">
    <source>
        <dbReference type="PROSITE" id="PS51198"/>
    </source>
</evidence>
<dbReference type="GO" id="GO:0016787">
    <property type="term" value="F:hydrolase activity"/>
    <property type="evidence" value="ECO:0007669"/>
    <property type="project" value="UniProtKB-KW"/>
</dbReference>
<sequence>MTEDPRLADPEFAAEQEFLDRVYSRLDGMRRSASRVAEAYDEVGRGGTHQARLERDIALENTHRRLAVLDVGQAPLAFGRIDLEVGGRPLYVGRLAVDDDEGDPLVIDWRAPVAEPFYRATPIDPMGILRRRHLLTKNGRELVGLDDEVFDATRADELGLIVKGEGALMRALDRERTGRMDDIVATIQAEQDAAVRAALPGVLVVSGGPGTGKTAVALHRAAYLLYTYRHRLASQGVLVVGPSSVFLRYIEQVLPSLGEHEVQLATIGGLKPSLRLEQEESYEASALKGNLRMAQVLARALRDRERAPRSDTLMTIDGLRLVMRRGKVAAILDRIRRRRGAHNAKRLAVERSIMDNLYARYRTALIAAHDGVMSHDDSDLDDDSGHDAAIAAALARGEAAPREWENNIRRRIRRLPEVRMLLDRIWPVITGAELVHDLFSFEPLVRSAGEGVLSKREQSFLLRERSINLRAVRWSEADVALVDEADALVGPVELAFPRISRRRGAEDREMLEAATTVISEHGLDNYTNAADVVARYRGDGDSGGVIEVPELRTFGHVIVDEAQDLTPMQWRMLARRAPNGSMTLVGDFGQASRAGAASGWDAVLKLLVQREESRLVTLSVNYRTPAEIMELANRLLAVVAPDVEPTKAVRSSGENPRIIRTQDVFADAVAETRVAAARGGSVAVIAPRAMRADIADALSDLGAVADVPEVLDAPIAIVSPTSAKGLEFDHVVVVEPVDLVGADLSGLRLLYVTLSRATRSLTVLHAKALPDALVVSEAASPRSAGSSLSNS</sequence>
<keyword evidence="2" id="KW-0378">Hydrolase</keyword>
<dbReference type="SUPFAM" id="SSF52540">
    <property type="entry name" value="P-loop containing nucleoside triphosphate hydrolases"/>
    <property type="match status" value="1"/>
</dbReference>
<dbReference type="InterPro" id="IPR000212">
    <property type="entry name" value="DNA_helicase_UvrD/REP"/>
</dbReference>
<dbReference type="AlphaFoldDB" id="A0A6J6KUE4"/>
<keyword evidence="4" id="KW-0067">ATP-binding</keyword>
<dbReference type="InterPro" id="IPR018247">
    <property type="entry name" value="EF_Hand_1_Ca_BS"/>
</dbReference>
<dbReference type="GO" id="GO:0000725">
    <property type="term" value="P:recombinational repair"/>
    <property type="evidence" value="ECO:0007669"/>
    <property type="project" value="TreeGrafter"/>
</dbReference>
<evidence type="ECO:0000256" key="3">
    <source>
        <dbReference type="ARBA" id="ARBA00022806"/>
    </source>
</evidence>
<dbReference type="InterPro" id="IPR014016">
    <property type="entry name" value="UvrD-like_ATP-bd"/>
</dbReference>
<dbReference type="PROSITE" id="PS00018">
    <property type="entry name" value="EF_HAND_1"/>
    <property type="match status" value="1"/>
</dbReference>
<dbReference type="GO" id="GO:0005524">
    <property type="term" value="F:ATP binding"/>
    <property type="evidence" value="ECO:0007669"/>
    <property type="project" value="UniProtKB-KW"/>
</dbReference>
<evidence type="ECO:0000256" key="2">
    <source>
        <dbReference type="ARBA" id="ARBA00022801"/>
    </source>
</evidence>
<reference evidence="6" key="1">
    <citation type="submission" date="2020-05" db="EMBL/GenBank/DDBJ databases">
        <authorList>
            <person name="Chiriac C."/>
            <person name="Salcher M."/>
            <person name="Ghai R."/>
            <person name="Kavagutti S V."/>
        </authorList>
    </citation>
    <scope>NUCLEOTIDE SEQUENCE</scope>
</reference>
<dbReference type="Pfam" id="PF13538">
    <property type="entry name" value="UvrD_C_2"/>
    <property type="match status" value="1"/>
</dbReference>
<dbReference type="PROSITE" id="PS51198">
    <property type="entry name" value="UVRD_HELICASE_ATP_BIND"/>
    <property type="match status" value="1"/>
</dbReference>
<evidence type="ECO:0000256" key="1">
    <source>
        <dbReference type="ARBA" id="ARBA00022741"/>
    </source>
</evidence>
<dbReference type="GO" id="GO:0043138">
    <property type="term" value="F:3'-5' DNA helicase activity"/>
    <property type="evidence" value="ECO:0007669"/>
    <property type="project" value="TreeGrafter"/>
</dbReference>
<protein>
    <submittedName>
        <fullName evidence="6">Unannotated protein</fullName>
    </submittedName>
</protein>
<evidence type="ECO:0000313" key="6">
    <source>
        <dbReference type="EMBL" id="CAB4651834.1"/>
    </source>
</evidence>
<organism evidence="6">
    <name type="scientific">freshwater metagenome</name>
    <dbReference type="NCBI Taxonomy" id="449393"/>
    <lineage>
        <taxon>unclassified sequences</taxon>
        <taxon>metagenomes</taxon>
        <taxon>ecological metagenomes</taxon>
    </lineage>
</organism>
<feature type="domain" description="UvrD-like helicase ATP-binding" evidence="5">
    <location>
        <begin position="186"/>
        <end position="625"/>
    </location>
</feature>
<name>A0A6J6KUE4_9ZZZZ</name>
<dbReference type="EMBL" id="CAEZWM010000037">
    <property type="protein sequence ID" value="CAB4651834.1"/>
    <property type="molecule type" value="Genomic_DNA"/>
</dbReference>
<dbReference type="Gene3D" id="3.40.50.300">
    <property type="entry name" value="P-loop containing nucleotide triphosphate hydrolases"/>
    <property type="match status" value="3"/>
</dbReference>
<dbReference type="PANTHER" id="PTHR11070">
    <property type="entry name" value="UVRD / RECB / PCRA DNA HELICASE FAMILY MEMBER"/>
    <property type="match status" value="1"/>
</dbReference>
<dbReference type="PANTHER" id="PTHR11070:SF45">
    <property type="entry name" value="DNA 3'-5' HELICASE"/>
    <property type="match status" value="1"/>
</dbReference>
<evidence type="ECO:0000256" key="4">
    <source>
        <dbReference type="ARBA" id="ARBA00022840"/>
    </source>
</evidence>
<keyword evidence="1" id="KW-0547">Nucleotide-binding</keyword>
<accession>A0A6J6KUE4</accession>
<dbReference type="InterPro" id="IPR027417">
    <property type="entry name" value="P-loop_NTPase"/>
</dbReference>
<keyword evidence="3" id="KW-0347">Helicase</keyword>
<proteinExistence type="predicted"/>